<dbReference type="GO" id="GO:0030288">
    <property type="term" value="C:outer membrane-bounded periplasmic space"/>
    <property type="evidence" value="ECO:0007669"/>
    <property type="project" value="TreeGrafter"/>
</dbReference>
<dbReference type="InterPro" id="IPR014438">
    <property type="entry name" value="Glucan_biosyn_MdoG/MdoD"/>
</dbReference>
<dbReference type="GO" id="GO:0030246">
    <property type="term" value="F:carbohydrate binding"/>
    <property type="evidence" value="ECO:0007669"/>
    <property type="project" value="InterPro"/>
</dbReference>
<dbReference type="GO" id="GO:0003824">
    <property type="term" value="F:catalytic activity"/>
    <property type="evidence" value="ECO:0007669"/>
    <property type="project" value="InterPro"/>
</dbReference>
<dbReference type="SUPFAM" id="SSF81296">
    <property type="entry name" value="E set domains"/>
    <property type="match status" value="1"/>
</dbReference>
<evidence type="ECO:0000259" key="6">
    <source>
        <dbReference type="Pfam" id="PF04349"/>
    </source>
</evidence>
<keyword evidence="5" id="KW-0732">Signal</keyword>
<comment type="subcellular location">
    <subcellularLocation>
        <location evidence="1">Periplasm</location>
    </subcellularLocation>
</comment>
<dbReference type="InterPro" id="IPR006311">
    <property type="entry name" value="TAT_signal"/>
</dbReference>
<evidence type="ECO:0000313" key="7">
    <source>
        <dbReference type="EMBL" id="ROU03202.1"/>
    </source>
</evidence>
<dbReference type="InterPro" id="IPR007444">
    <property type="entry name" value="Glucan_biosyn_MdoG_C"/>
</dbReference>
<accession>A0A3N2R6T0</accession>
<dbReference type="EMBL" id="RDRB01000003">
    <property type="protein sequence ID" value="ROU03202.1"/>
    <property type="molecule type" value="Genomic_DNA"/>
</dbReference>
<dbReference type="Proteomes" id="UP000268016">
    <property type="component" value="Unassembled WGS sequence"/>
</dbReference>
<dbReference type="InterPro" id="IPR014718">
    <property type="entry name" value="GH-type_carb-bd"/>
</dbReference>
<dbReference type="AlphaFoldDB" id="A0A3N2R6T0"/>
<dbReference type="InterPro" id="IPR011013">
    <property type="entry name" value="Gal_mutarotase_sf_dom"/>
</dbReference>
<comment type="caution">
    <text evidence="7">The sequence shown here is derived from an EMBL/GenBank/DDBJ whole genome shotgun (WGS) entry which is preliminary data.</text>
</comment>
<feature type="signal peptide" evidence="5">
    <location>
        <begin position="1"/>
        <end position="26"/>
    </location>
</feature>
<dbReference type="InterPro" id="IPR013783">
    <property type="entry name" value="Ig-like_fold"/>
</dbReference>
<evidence type="ECO:0000256" key="3">
    <source>
        <dbReference type="ARBA" id="ARBA00009284"/>
    </source>
</evidence>
<keyword evidence="4" id="KW-0574">Periplasm</keyword>
<evidence type="ECO:0000256" key="2">
    <source>
        <dbReference type="ARBA" id="ARBA00005001"/>
    </source>
</evidence>
<organism evidence="7 8">
    <name type="scientific">Histidinibacterium lentulum</name>
    <dbReference type="NCBI Taxonomy" id="2480588"/>
    <lineage>
        <taxon>Bacteria</taxon>
        <taxon>Pseudomonadati</taxon>
        <taxon>Pseudomonadota</taxon>
        <taxon>Alphaproteobacteria</taxon>
        <taxon>Rhodobacterales</taxon>
        <taxon>Paracoccaceae</taxon>
        <taxon>Histidinibacterium</taxon>
    </lineage>
</organism>
<evidence type="ECO:0000313" key="8">
    <source>
        <dbReference type="Proteomes" id="UP000268016"/>
    </source>
</evidence>
<reference evidence="7 8" key="1">
    <citation type="submission" date="2018-10" db="EMBL/GenBank/DDBJ databases">
        <title>Histidinibacterium lentulum gen. nov., sp. nov., a marine bacterium from the culture broth of Picochlorum sp. 122.</title>
        <authorList>
            <person name="Wang G."/>
        </authorList>
    </citation>
    <scope>NUCLEOTIDE SEQUENCE [LARGE SCALE GENOMIC DNA]</scope>
    <source>
        <strain evidence="7 8">B17</strain>
    </source>
</reference>
<sequence>MTPMTRRRMLSLMSGLAALGLAPASAEDGSPPALGDPAPFDAETVVAKARALAAAPHVPPPAVSPEWLNLDFDAFRGIWFDTRNALFRDQGSAVRADFFVAGLYSRQRIAINAVEGGEARPVLFDIEAFDRTDRFPALPPEGTGFSGFRLRGELETEGVFQEYAVFQGASYFRAIGRGHNYGISARGLALDTGEPGGEEFPVFREFWIEAAPPGARTVRVHALLDSPSVAGAFRFDITKGDTTEMLVSARLFPRVDLATVGIAPGTSMFLFSDINRPVFDDFREAVHDSDGLLMMNGASETLWRPLNNPTSLQISSFADSGPRGFGLMQRARDLRDYNDLEARYETRPSLWVEPEGDWGPGAVVLVEIPTDQEINDNIVAFWRPAEPLEAGGEYPLDYRLYWCSTAPAEGAVARIIATRTGARVFEEGRLFAIDYAPHPALGDDPSRVEVRVSTSAGEISSAILHRNPATGGMRLDLTLTGDVPVAELRAELWRGGQRAAEVWLTRWLDA</sequence>
<dbReference type="Pfam" id="PF04349">
    <property type="entry name" value="MdoG"/>
    <property type="match status" value="1"/>
</dbReference>
<name>A0A3N2R6T0_9RHOB</name>
<comment type="similarity">
    <text evidence="3">Belongs to the OpgD/OpgG family.</text>
</comment>
<dbReference type="PIRSF" id="PIRSF006281">
    <property type="entry name" value="MdoG"/>
    <property type="match status" value="1"/>
</dbReference>
<dbReference type="Gene3D" id="2.70.98.10">
    <property type="match status" value="1"/>
</dbReference>
<protein>
    <submittedName>
        <fullName evidence="7">Glucans biosynthesis protein</fullName>
    </submittedName>
</protein>
<dbReference type="OrthoDB" id="9777817at2"/>
<proteinExistence type="inferred from homology"/>
<dbReference type="Gene3D" id="2.60.40.10">
    <property type="entry name" value="Immunoglobulins"/>
    <property type="match status" value="1"/>
</dbReference>
<comment type="pathway">
    <text evidence="2">Glycan metabolism; osmoregulated periplasmic glucan (OPG) biosynthesis.</text>
</comment>
<dbReference type="PROSITE" id="PS51318">
    <property type="entry name" value="TAT"/>
    <property type="match status" value="1"/>
</dbReference>
<dbReference type="UniPathway" id="UPA00637"/>
<keyword evidence="8" id="KW-1185">Reference proteome</keyword>
<feature type="domain" description="Glucan biosynthesis periplasmic MdoG C-terminal" evidence="6">
    <location>
        <begin position="40"/>
        <end position="507"/>
    </location>
</feature>
<dbReference type="PANTHER" id="PTHR30504:SF2">
    <property type="entry name" value="GLUCANS BIOSYNTHESIS PROTEIN G"/>
    <property type="match status" value="1"/>
</dbReference>
<dbReference type="GO" id="GO:0051274">
    <property type="term" value="P:beta-glucan biosynthetic process"/>
    <property type="evidence" value="ECO:0007669"/>
    <property type="project" value="TreeGrafter"/>
</dbReference>
<evidence type="ECO:0000256" key="1">
    <source>
        <dbReference type="ARBA" id="ARBA00004418"/>
    </source>
</evidence>
<evidence type="ECO:0000256" key="4">
    <source>
        <dbReference type="ARBA" id="ARBA00022764"/>
    </source>
</evidence>
<gene>
    <name evidence="7" type="ORF">EAT49_07905</name>
</gene>
<evidence type="ECO:0000256" key="5">
    <source>
        <dbReference type="SAM" id="SignalP"/>
    </source>
</evidence>
<dbReference type="InterPro" id="IPR014756">
    <property type="entry name" value="Ig_E-set"/>
</dbReference>
<feature type="chain" id="PRO_5018009857" evidence="5">
    <location>
        <begin position="27"/>
        <end position="510"/>
    </location>
</feature>
<dbReference type="SUPFAM" id="SSF74650">
    <property type="entry name" value="Galactose mutarotase-like"/>
    <property type="match status" value="1"/>
</dbReference>
<dbReference type="RefSeq" id="WP_123641750.1">
    <property type="nucleotide sequence ID" value="NZ_ML119083.1"/>
</dbReference>
<dbReference type="PANTHER" id="PTHR30504">
    <property type="entry name" value="GLUCANS BIOSYNTHESIS PROTEIN"/>
    <property type="match status" value="1"/>
</dbReference>